<gene>
    <name evidence="12" type="ORF">GCM10007932_16680</name>
</gene>
<sequence length="241" mass="26422">MKNVKLTLVAGVLASSFALPSMAADWSYEGKHGVDEWAKLFATCGEGKNQSPVNISDALKAKKQPVTLTYHGSATEVVNNGHAIQVNVEGHNTLTLEGGEYELKQFHFHTPSENTILGKQFPLEVHFVHANTKGELAVVGIMYELESKPNQSLKALLSDTLKSKEKKPLDAGFDLAQLLPEEQDYYRFNGSLTTPPCSEGVRWVLMKEPLSASKDQIDTFAQSTGMNARPVQPINGRIVVK</sequence>
<feature type="chain" id="PRO_5043111936" description="Carbonic anhydrase" evidence="10">
    <location>
        <begin position="24"/>
        <end position="241"/>
    </location>
</feature>
<evidence type="ECO:0000256" key="7">
    <source>
        <dbReference type="ARBA" id="ARBA00022833"/>
    </source>
</evidence>
<dbReference type="SUPFAM" id="SSF51069">
    <property type="entry name" value="Carbonic anhydrase"/>
    <property type="match status" value="1"/>
</dbReference>
<evidence type="ECO:0000256" key="4">
    <source>
        <dbReference type="ARBA" id="ARBA00012925"/>
    </source>
</evidence>
<evidence type="ECO:0000256" key="2">
    <source>
        <dbReference type="ARBA" id="ARBA00002904"/>
    </source>
</evidence>
<dbReference type="PANTHER" id="PTHR18952">
    <property type="entry name" value="CARBONIC ANHYDRASE"/>
    <property type="match status" value="1"/>
</dbReference>
<proteinExistence type="inferred from homology"/>
<dbReference type="Pfam" id="PF00194">
    <property type="entry name" value="Carb_anhydrase"/>
    <property type="match status" value="1"/>
</dbReference>
<dbReference type="EMBL" id="BSNX01000013">
    <property type="protein sequence ID" value="GLQ72308.1"/>
    <property type="molecule type" value="Genomic_DNA"/>
</dbReference>
<dbReference type="InterPro" id="IPR036398">
    <property type="entry name" value="CA_dom_sf"/>
</dbReference>
<name>A0AAV5NPX5_9VIBR</name>
<dbReference type="InterPro" id="IPR018338">
    <property type="entry name" value="Carbonic_anhydrase_a-class_CS"/>
</dbReference>
<evidence type="ECO:0000313" key="13">
    <source>
        <dbReference type="Proteomes" id="UP001156690"/>
    </source>
</evidence>
<comment type="catalytic activity">
    <reaction evidence="9 10">
        <text>hydrogencarbonate + H(+) = CO2 + H2O</text>
        <dbReference type="Rhea" id="RHEA:10748"/>
        <dbReference type="ChEBI" id="CHEBI:15377"/>
        <dbReference type="ChEBI" id="CHEBI:15378"/>
        <dbReference type="ChEBI" id="CHEBI:16526"/>
        <dbReference type="ChEBI" id="CHEBI:17544"/>
        <dbReference type="EC" id="4.2.1.1"/>
    </reaction>
</comment>
<evidence type="ECO:0000313" key="12">
    <source>
        <dbReference type="EMBL" id="GLQ72308.1"/>
    </source>
</evidence>
<evidence type="ECO:0000256" key="6">
    <source>
        <dbReference type="ARBA" id="ARBA00022723"/>
    </source>
</evidence>
<dbReference type="RefSeq" id="WP_126608788.1">
    <property type="nucleotide sequence ID" value="NZ_AP025145.1"/>
</dbReference>
<evidence type="ECO:0000256" key="5">
    <source>
        <dbReference type="ARBA" id="ARBA00014628"/>
    </source>
</evidence>
<feature type="signal peptide" evidence="10">
    <location>
        <begin position="1"/>
        <end position="23"/>
    </location>
</feature>
<dbReference type="InterPro" id="IPR001148">
    <property type="entry name" value="CA_dom"/>
</dbReference>
<dbReference type="GO" id="GO:0008270">
    <property type="term" value="F:zinc ion binding"/>
    <property type="evidence" value="ECO:0007669"/>
    <property type="project" value="UniProtKB-UniRule"/>
</dbReference>
<accession>A0AAV5NPX5</accession>
<keyword evidence="10" id="KW-0732">Signal</keyword>
<dbReference type="PROSITE" id="PS51144">
    <property type="entry name" value="ALPHA_CA_2"/>
    <property type="match status" value="1"/>
</dbReference>
<protein>
    <recommendedName>
        <fullName evidence="5 10">Carbonic anhydrase</fullName>
        <ecNumber evidence="4 10">4.2.1.1</ecNumber>
    </recommendedName>
</protein>
<dbReference type="PROSITE" id="PS00162">
    <property type="entry name" value="ALPHA_CA_1"/>
    <property type="match status" value="1"/>
</dbReference>
<dbReference type="InterPro" id="IPR023561">
    <property type="entry name" value="Carbonic_anhydrase_a-class"/>
</dbReference>
<dbReference type="Gene3D" id="3.10.200.10">
    <property type="entry name" value="Alpha carbonic anhydrase"/>
    <property type="match status" value="1"/>
</dbReference>
<dbReference type="SMART" id="SM01057">
    <property type="entry name" value="Carb_anhydrase"/>
    <property type="match status" value="1"/>
</dbReference>
<reference evidence="13" key="1">
    <citation type="journal article" date="2019" name="Int. J. Syst. Evol. Microbiol.">
        <title>The Global Catalogue of Microorganisms (GCM) 10K type strain sequencing project: providing services to taxonomists for standard genome sequencing and annotation.</title>
        <authorList>
            <consortium name="The Broad Institute Genomics Platform"/>
            <consortium name="The Broad Institute Genome Sequencing Center for Infectious Disease"/>
            <person name="Wu L."/>
            <person name="Ma J."/>
        </authorList>
    </citation>
    <scope>NUCLEOTIDE SEQUENCE [LARGE SCALE GENOMIC DNA]</scope>
    <source>
        <strain evidence="13">NBRC 15640</strain>
    </source>
</reference>
<comment type="similarity">
    <text evidence="3 10">Belongs to the alpha-carbonic anhydrase family.</text>
</comment>
<keyword evidence="7 10" id="KW-0862">Zinc</keyword>
<dbReference type="EC" id="4.2.1.1" evidence="4 10"/>
<evidence type="ECO:0000256" key="3">
    <source>
        <dbReference type="ARBA" id="ARBA00010718"/>
    </source>
</evidence>
<keyword evidence="13" id="KW-1185">Reference proteome</keyword>
<dbReference type="GO" id="GO:0004089">
    <property type="term" value="F:carbonate dehydratase activity"/>
    <property type="evidence" value="ECO:0007669"/>
    <property type="project" value="UniProtKB-UniRule"/>
</dbReference>
<dbReference type="CDD" id="cd03124">
    <property type="entry name" value="alpha_CA_prokaryotic_like"/>
    <property type="match status" value="1"/>
</dbReference>
<dbReference type="Proteomes" id="UP001156690">
    <property type="component" value="Unassembled WGS sequence"/>
</dbReference>
<evidence type="ECO:0000256" key="1">
    <source>
        <dbReference type="ARBA" id="ARBA00001947"/>
    </source>
</evidence>
<keyword evidence="6 10" id="KW-0479">Metal-binding</keyword>
<evidence type="ECO:0000256" key="8">
    <source>
        <dbReference type="ARBA" id="ARBA00023239"/>
    </source>
</evidence>
<comment type="caution">
    <text evidence="12">The sequence shown here is derived from an EMBL/GenBank/DDBJ whole genome shotgun (WGS) entry which is preliminary data.</text>
</comment>
<dbReference type="AlphaFoldDB" id="A0AAV5NPX5"/>
<comment type="function">
    <text evidence="2 10">Reversible hydration of carbon dioxide.</text>
</comment>
<feature type="domain" description="Alpha-carbonic anhydrase" evidence="11">
    <location>
        <begin position="24"/>
        <end position="241"/>
    </location>
</feature>
<evidence type="ECO:0000256" key="9">
    <source>
        <dbReference type="ARBA" id="ARBA00048348"/>
    </source>
</evidence>
<dbReference type="InterPro" id="IPR041891">
    <property type="entry name" value="Alpha_CA_prokaryot-like"/>
</dbReference>
<evidence type="ECO:0000256" key="10">
    <source>
        <dbReference type="RuleBase" id="RU367011"/>
    </source>
</evidence>
<dbReference type="PANTHER" id="PTHR18952:SF265">
    <property type="entry name" value="CARBONIC ANHYDRASE"/>
    <property type="match status" value="1"/>
</dbReference>
<comment type="cofactor">
    <cofactor evidence="1 10">
        <name>Zn(2+)</name>
        <dbReference type="ChEBI" id="CHEBI:29105"/>
    </cofactor>
</comment>
<keyword evidence="8 10" id="KW-0456">Lyase</keyword>
<evidence type="ECO:0000259" key="11">
    <source>
        <dbReference type="PROSITE" id="PS51144"/>
    </source>
</evidence>
<organism evidence="12 13">
    <name type="scientific">Vibrio penaeicida</name>
    <dbReference type="NCBI Taxonomy" id="104609"/>
    <lineage>
        <taxon>Bacteria</taxon>
        <taxon>Pseudomonadati</taxon>
        <taxon>Pseudomonadota</taxon>
        <taxon>Gammaproteobacteria</taxon>
        <taxon>Vibrionales</taxon>
        <taxon>Vibrionaceae</taxon>
        <taxon>Vibrio</taxon>
    </lineage>
</organism>